<dbReference type="InterPro" id="IPR011611">
    <property type="entry name" value="PfkB_dom"/>
</dbReference>
<dbReference type="GO" id="GO:0008865">
    <property type="term" value="F:fructokinase activity"/>
    <property type="evidence" value="ECO:0007669"/>
    <property type="project" value="UniProtKB-ARBA"/>
</dbReference>
<dbReference type="PROSITE" id="PS00584">
    <property type="entry name" value="PFKB_KINASES_2"/>
    <property type="match status" value="1"/>
</dbReference>
<reference evidence="6 7" key="2">
    <citation type="journal article" date="2011" name="Stand. Genomic Sci.">
        <title>Complete genome sequence of Mahella australiensis type strain (50-1 BON).</title>
        <authorList>
            <person name="Sikorski J."/>
            <person name="Teshima H."/>
            <person name="Nolan M."/>
            <person name="Lucas S."/>
            <person name="Hammon N."/>
            <person name="Deshpande S."/>
            <person name="Cheng J.F."/>
            <person name="Pitluck S."/>
            <person name="Liolios K."/>
            <person name="Pagani I."/>
            <person name="Ivanova N."/>
            <person name="Huntemann M."/>
            <person name="Mavromatis K."/>
            <person name="Ovchinikova G."/>
            <person name="Pati A."/>
            <person name="Tapia R."/>
            <person name="Han C."/>
            <person name="Goodwin L."/>
            <person name="Chen A."/>
            <person name="Palaniappan K."/>
            <person name="Land M."/>
            <person name="Hauser L."/>
            <person name="Ngatchou-Djao O.D."/>
            <person name="Rohde M."/>
            <person name="Pukall R."/>
            <person name="Spring S."/>
            <person name="Abt B."/>
            <person name="Goker M."/>
            <person name="Detter J.C."/>
            <person name="Woyke T."/>
            <person name="Bristow J."/>
            <person name="Markowitz V."/>
            <person name="Hugenholtz P."/>
            <person name="Eisen J.A."/>
            <person name="Kyrpides N.C."/>
            <person name="Klenk H.P."/>
            <person name="Lapidus A."/>
        </authorList>
    </citation>
    <scope>NUCLEOTIDE SEQUENCE [LARGE SCALE GENOMIC DNA]</scope>
    <source>
        <strain evidence="7">DSM 15567 / CIP 107919 / 50-1 BON</strain>
    </source>
</reference>
<proteinExistence type="inferred from homology"/>
<dbReference type="HOGENOM" id="CLU_027634_6_1_9"/>
<dbReference type="KEGG" id="mas:Mahau_1880"/>
<dbReference type="PRINTS" id="PR00990">
    <property type="entry name" value="RIBOKINASE"/>
</dbReference>
<dbReference type="InterPro" id="IPR050306">
    <property type="entry name" value="PfkB_Carbo_kinase"/>
</dbReference>
<dbReference type="PANTHER" id="PTHR43085">
    <property type="entry name" value="HEXOKINASE FAMILY MEMBER"/>
    <property type="match status" value="1"/>
</dbReference>
<comment type="similarity">
    <text evidence="1 4">Belongs to the carbohydrate kinase PfkB family.</text>
</comment>
<evidence type="ECO:0000259" key="5">
    <source>
        <dbReference type="Pfam" id="PF00294"/>
    </source>
</evidence>
<evidence type="ECO:0000256" key="3">
    <source>
        <dbReference type="ARBA" id="ARBA00022777"/>
    </source>
</evidence>
<dbReference type="InterPro" id="IPR029056">
    <property type="entry name" value="Ribokinase-like"/>
</dbReference>
<dbReference type="InterPro" id="IPR002139">
    <property type="entry name" value="Ribo/fructo_kinase"/>
</dbReference>
<organism evidence="6 7">
    <name type="scientific">Mahella australiensis (strain DSM 15567 / CIP 107919 / 50-1 BON)</name>
    <dbReference type="NCBI Taxonomy" id="697281"/>
    <lineage>
        <taxon>Bacteria</taxon>
        <taxon>Bacillati</taxon>
        <taxon>Bacillota</taxon>
        <taxon>Clostridia</taxon>
        <taxon>Thermoanaerobacterales</taxon>
        <taxon>Thermoanaerobacterales Family IV. Incertae Sedis</taxon>
        <taxon>Mahella</taxon>
    </lineage>
</organism>
<dbReference type="PROSITE" id="PS00583">
    <property type="entry name" value="PFKB_KINASES_1"/>
    <property type="match status" value="1"/>
</dbReference>
<evidence type="ECO:0000313" key="7">
    <source>
        <dbReference type="Proteomes" id="UP000008457"/>
    </source>
</evidence>
<dbReference type="CDD" id="cd01167">
    <property type="entry name" value="bac_FRK"/>
    <property type="match status" value="1"/>
</dbReference>
<keyword evidence="2 4" id="KW-0808">Transferase</keyword>
<dbReference type="GO" id="GO:0006000">
    <property type="term" value="P:fructose metabolic process"/>
    <property type="evidence" value="ECO:0007669"/>
    <property type="project" value="UniProtKB-ARBA"/>
</dbReference>
<name>F4A1D8_MAHA5</name>
<keyword evidence="3 4" id="KW-0418">Kinase</keyword>
<evidence type="ECO:0000256" key="4">
    <source>
        <dbReference type="RuleBase" id="RU003704"/>
    </source>
</evidence>
<dbReference type="SUPFAM" id="SSF53613">
    <property type="entry name" value="Ribokinase-like"/>
    <property type="match status" value="1"/>
</dbReference>
<dbReference type="AlphaFoldDB" id="F4A1D8"/>
<dbReference type="STRING" id="697281.Mahau_1880"/>
<keyword evidence="7" id="KW-1185">Reference proteome</keyword>
<protein>
    <submittedName>
        <fullName evidence="6">PfkB domain protein</fullName>
    </submittedName>
</protein>
<dbReference type="EMBL" id="CP002360">
    <property type="protein sequence ID" value="AEE97057.1"/>
    <property type="molecule type" value="Genomic_DNA"/>
</dbReference>
<dbReference type="InterPro" id="IPR002173">
    <property type="entry name" value="Carboh/pur_kinase_PfkB_CS"/>
</dbReference>
<gene>
    <name evidence="6" type="ordered locus">Mahau_1880</name>
</gene>
<accession>F4A1D8</accession>
<sequence length="321" mass="34550">MSKAATVYTIGEALIDFIPDERGVPLKQVSMFQRAPGGAPANVACAVSRLGGTSAFIGKLGADAFGDFLLDTLNSAGVNTNYISRTNQANTALAFVSLKADGNREFMFYRNPSADMLLSGDEIDSEWFSGKDILHFGSVDLIEAPVKYAHIKAINSIKSKDGLVSFDPNVRLALWDDAQRCRETINDFIPYADILKISDEELEFITGIAEEPKAIASLFVGDVKVVAYTKGAQGAELYTKDFNISVPARKVEVVDTTGAGDAFTGAFLYKLLHNLEGLCSINKDAAYEMLDFANKAASISVMRKGAISSIPTLDEIISCIG</sequence>
<dbReference type="Gene3D" id="3.40.1190.20">
    <property type="match status" value="1"/>
</dbReference>
<reference evidence="7" key="1">
    <citation type="submission" date="2010-11" db="EMBL/GenBank/DDBJ databases">
        <title>The complete genome of Mahella australiensis DSM 15567.</title>
        <authorList>
            <consortium name="US DOE Joint Genome Institute (JGI-PGF)"/>
            <person name="Lucas S."/>
            <person name="Copeland A."/>
            <person name="Lapidus A."/>
            <person name="Bruce D."/>
            <person name="Goodwin L."/>
            <person name="Pitluck S."/>
            <person name="Kyrpides N."/>
            <person name="Mavromatis K."/>
            <person name="Pagani I."/>
            <person name="Ivanova N."/>
            <person name="Teshima H."/>
            <person name="Brettin T."/>
            <person name="Detter J.C."/>
            <person name="Han C."/>
            <person name="Tapia R."/>
            <person name="Land M."/>
            <person name="Hauser L."/>
            <person name="Markowitz V."/>
            <person name="Cheng J.-F."/>
            <person name="Hugenholtz P."/>
            <person name="Woyke T."/>
            <person name="Wu D."/>
            <person name="Spring S."/>
            <person name="Pukall R."/>
            <person name="Steenblock K."/>
            <person name="Schneider S."/>
            <person name="Klenk H.-P."/>
            <person name="Eisen J.A."/>
        </authorList>
    </citation>
    <scope>NUCLEOTIDE SEQUENCE [LARGE SCALE GENOMIC DNA]</scope>
    <source>
        <strain evidence="7">DSM 15567 / CIP 107919 / 50-1 BON</strain>
    </source>
</reference>
<evidence type="ECO:0000256" key="2">
    <source>
        <dbReference type="ARBA" id="ARBA00022679"/>
    </source>
</evidence>
<dbReference type="Proteomes" id="UP000008457">
    <property type="component" value="Chromosome"/>
</dbReference>
<dbReference type="Pfam" id="PF00294">
    <property type="entry name" value="PfkB"/>
    <property type="match status" value="1"/>
</dbReference>
<evidence type="ECO:0000313" key="6">
    <source>
        <dbReference type="EMBL" id="AEE97057.1"/>
    </source>
</evidence>
<dbReference type="PANTHER" id="PTHR43085:SF54">
    <property type="entry name" value="PUTATIVE-RELATED"/>
    <property type="match status" value="1"/>
</dbReference>
<feature type="domain" description="Carbohydrate kinase PfkB" evidence="5">
    <location>
        <begin position="7"/>
        <end position="312"/>
    </location>
</feature>
<dbReference type="eggNOG" id="COG0524">
    <property type="taxonomic scope" value="Bacteria"/>
</dbReference>
<evidence type="ECO:0000256" key="1">
    <source>
        <dbReference type="ARBA" id="ARBA00010688"/>
    </source>
</evidence>